<name>A0A060WJH7_ONCMY</name>
<reference evidence="5" key="1">
    <citation type="journal article" date="2014" name="Nat. Commun.">
        <title>The rainbow trout genome provides novel insights into evolution after whole-genome duplication in vertebrates.</title>
        <authorList>
            <person name="Berthelot C."/>
            <person name="Brunet F."/>
            <person name="Chalopin D."/>
            <person name="Juanchich A."/>
            <person name="Bernard M."/>
            <person name="Noel B."/>
            <person name="Bento P."/>
            <person name="Da Silva C."/>
            <person name="Labadie K."/>
            <person name="Alberti A."/>
            <person name="Aury J.M."/>
            <person name="Louis A."/>
            <person name="Dehais P."/>
            <person name="Bardou P."/>
            <person name="Montfort J."/>
            <person name="Klopp C."/>
            <person name="Cabau C."/>
            <person name="Gaspin C."/>
            <person name="Thorgaard G.H."/>
            <person name="Boussaha M."/>
            <person name="Quillet E."/>
            <person name="Guyomard R."/>
            <person name="Galiana D."/>
            <person name="Bobe J."/>
            <person name="Volff J.N."/>
            <person name="Genet C."/>
            <person name="Wincker P."/>
            <person name="Jaillon O."/>
            <person name="Roest Crollius H."/>
            <person name="Guiguen Y."/>
        </authorList>
    </citation>
    <scope>NUCLEOTIDE SEQUENCE [LARGE SCALE GENOMIC DNA]</scope>
</reference>
<feature type="chain" id="PRO_5001589562" description="Ig-like domain-containing protein" evidence="3">
    <location>
        <begin position="31"/>
        <end position="361"/>
    </location>
</feature>
<feature type="compositionally biased region" description="Basic and acidic residues" evidence="1">
    <location>
        <begin position="251"/>
        <end position="273"/>
    </location>
</feature>
<keyword evidence="2" id="KW-1133">Transmembrane helix</keyword>
<feature type="region of interest" description="Disordered" evidence="1">
    <location>
        <begin position="190"/>
        <end position="273"/>
    </location>
</feature>
<feature type="compositionally biased region" description="Polar residues" evidence="1">
    <location>
        <begin position="226"/>
        <end position="243"/>
    </location>
</feature>
<gene>
    <name evidence="5" type="ORF">GSONMT00005341001</name>
</gene>
<evidence type="ECO:0000256" key="2">
    <source>
        <dbReference type="SAM" id="Phobius"/>
    </source>
</evidence>
<feature type="region of interest" description="Disordered" evidence="1">
    <location>
        <begin position="311"/>
        <end position="361"/>
    </location>
</feature>
<evidence type="ECO:0000259" key="4">
    <source>
        <dbReference type="PROSITE" id="PS50835"/>
    </source>
</evidence>
<evidence type="ECO:0000313" key="5">
    <source>
        <dbReference type="EMBL" id="CDQ67443.1"/>
    </source>
</evidence>
<dbReference type="PaxDb" id="8022-A0A060WJH7"/>
<dbReference type="Gene3D" id="2.60.40.10">
    <property type="entry name" value="Immunoglobulins"/>
    <property type="match status" value="1"/>
</dbReference>
<dbReference type="InterPro" id="IPR013106">
    <property type="entry name" value="Ig_V-set"/>
</dbReference>
<dbReference type="InterPro" id="IPR013783">
    <property type="entry name" value="Ig-like_fold"/>
</dbReference>
<dbReference type="SUPFAM" id="SSF48726">
    <property type="entry name" value="Immunoglobulin"/>
    <property type="match status" value="1"/>
</dbReference>
<keyword evidence="3" id="KW-0732">Signal</keyword>
<keyword evidence="2" id="KW-0472">Membrane</keyword>
<organism evidence="5 6">
    <name type="scientific">Oncorhynchus mykiss</name>
    <name type="common">Rainbow trout</name>
    <name type="synonym">Salmo gairdneri</name>
    <dbReference type="NCBI Taxonomy" id="8022"/>
    <lineage>
        <taxon>Eukaryota</taxon>
        <taxon>Metazoa</taxon>
        <taxon>Chordata</taxon>
        <taxon>Craniata</taxon>
        <taxon>Vertebrata</taxon>
        <taxon>Euteleostomi</taxon>
        <taxon>Actinopterygii</taxon>
        <taxon>Neopterygii</taxon>
        <taxon>Teleostei</taxon>
        <taxon>Protacanthopterygii</taxon>
        <taxon>Salmoniformes</taxon>
        <taxon>Salmonidae</taxon>
        <taxon>Salmoninae</taxon>
        <taxon>Oncorhynchus</taxon>
    </lineage>
</organism>
<evidence type="ECO:0000256" key="3">
    <source>
        <dbReference type="SAM" id="SignalP"/>
    </source>
</evidence>
<dbReference type="InterPro" id="IPR007110">
    <property type="entry name" value="Ig-like_dom"/>
</dbReference>
<proteinExistence type="predicted"/>
<feature type="compositionally biased region" description="Polar residues" evidence="1">
    <location>
        <begin position="352"/>
        <end position="361"/>
    </location>
</feature>
<dbReference type="STRING" id="8022.A0A060WJH7"/>
<feature type="domain" description="Ig-like" evidence="4">
    <location>
        <begin position="42"/>
        <end position="142"/>
    </location>
</feature>
<dbReference type="Proteomes" id="UP000193380">
    <property type="component" value="Unassembled WGS sequence"/>
</dbReference>
<keyword evidence="2" id="KW-0812">Transmembrane</keyword>
<evidence type="ECO:0000313" key="6">
    <source>
        <dbReference type="Proteomes" id="UP000193380"/>
    </source>
</evidence>
<accession>A0A060WJH7</accession>
<feature type="transmembrane region" description="Helical" evidence="2">
    <location>
        <begin position="150"/>
        <end position="172"/>
    </location>
</feature>
<protein>
    <recommendedName>
        <fullName evidence="4">Ig-like domain-containing protein</fullName>
    </recommendedName>
</protein>
<dbReference type="Pfam" id="PF07686">
    <property type="entry name" value="V-set"/>
    <property type="match status" value="1"/>
</dbReference>
<feature type="compositionally biased region" description="Basic and acidic residues" evidence="1">
    <location>
        <begin position="203"/>
        <end position="225"/>
    </location>
</feature>
<feature type="signal peptide" evidence="3">
    <location>
        <begin position="1"/>
        <end position="30"/>
    </location>
</feature>
<dbReference type="AlphaFoldDB" id="A0A060WJH7"/>
<sequence length="361" mass="40738">MFLVKTDGCFFWMVLCYTSVASMGNKHCHASCNTSTLQAPLGSAVLLSCSFGSTSLGISPGHGWVVWNQISGSGASLVNITSSGKVDFLDPRQGRVKVFPNQGGVGNFSISIDALQASDLGSYCCELQSNDQCHRVEVEELDQDSRDPQVLFFSVGGVAVLIVLLSGCFCWVKWTRSSTLPEDVACSDDVGRDVAQKRGKKRAGNERPIYENNEHDPTRMQHEPTRIQQNPTRIQQDPTTIQYDPTGILHEPPRNQHEPARYQNKPVRDLSEKRRGFHRELKSRLRQSSLGQHYYANQAEINEQARAQIDSHQRANEAETNQEGRFQMDNRQRGSFWRKKPKEKCEYKNPIYNKSTDQINK</sequence>
<dbReference type="EMBL" id="FR904585">
    <property type="protein sequence ID" value="CDQ67443.1"/>
    <property type="molecule type" value="Genomic_DNA"/>
</dbReference>
<dbReference type="InterPro" id="IPR036179">
    <property type="entry name" value="Ig-like_dom_sf"/>
</dbReference>
<reference evidence="5" key="2">
    <citation type="submission" date="2014-03" db="EMBL/GenBank/DDBJ databases">
        <authorList>
            <person name="Genoscope - CEA"/>
        </authorList>
    </citation>
    <scope>NUCLEOTIDE SEQUENCE</scope>
</reference>
<dbReference type="PROSITE" id="PS50835">
    <property type="entry name" value="IG_LIKE"/>
    <property type="match status" value="1"/>
</dbReference>
<evidence type="ECO:0000256" key="1">
    <source>
        <dbReference type="SAM" id="MobiDB-lite"/>
    </source>
</evidence>